<dbReference type="AlphaFoldDB" id="A0A7R9J9N6"/>
<dbReference type="Pfam" id="PF03022">
    <property type="entry name" value="MRJP"/>
    <property type="match status" value="1"/>
</dbReference>
<dbReference type="PRINTS" id="PR01366">
    <property type="entry name" value="ROYALJELLY"/>
</dbReference>
<accession>A0A7R9J9N6</accession>
<name>A0A7R9J9N6_TIMCA</name>
<dbReference type="Gene3D" id="2.120.10.30">
    <property type="entry name" value="TolB, C-terminal domain"/>
    <property type="match status" value="1"/>
</dbReference>
<dbReference type="PANTHER" id="PTHR10009:SF13">
    <property type="entry name" value="DOPAMINECHROME TAUTOMERASE"/>
    <property type="match status" value="1"/>
</dbReference>
<evidence type="ECO:0000256" key="1">
    <source>
        <dbReference type="ARBA" id="ARBA00004613"/>
    </source>
</evidence>
<evidence type="ECO:0000256" key="2">
    <source>
        <dbReference type="ARBA" id="ARBA00009127"/>
    </source>
</evidence>
<evidence type="ECO:0000256" key="3">
    <source>
        <dbReference type="ARBA" id="ARBA00022525"/>
    </source>
</evidence>
<protein>
    <submittedName>
        <fullName evidence="5">(California timema) hypothetical protein</fullName>
    </submittedName>
</protein>
<feature type="region of interest" description="Disordered" evidence="4">
    <location>
        <begin position="54"/>
        <end position="119"/>
    </location>
</feature>
<dbReference type="PANTHER" id="PTHR10009">
    <property type="entry name" value="PROTEIN YELLOW-RELATED"/>
    <property type="match status" value="1"/>
</dbReference>
<reference evidence="5" key="1">
    <citation type="submission" date="2020-11" db="EMBL/GenBank/DDBJ databases">
        <authorList>
            <person name="Tran Van P."/>
        </authorList>
    </citation>
    <scope>NUCLEOTIDE SEQUENCE</scope>
</reference>
<sequence length="643" mass="71932">MASLVLTDSSQLTSDKQHLGIYSSPMASLVLTDSSQLTSDNQHYRLNLKEVNPHSRGGRVEIHLGPPSSPDRDSNLDLPVLSSRAQHDKRGGPRKSIPPPISSRRLTLNRRRSIPSHPYCDVKNESIKLQTSSSLAHSSCHNWIGKVELEELDPHLRGGRVESHLGKTTPRSPDRDSNLDLPRPQRSSSTRLARVGFFFPWLLSMSLTGGLQTPISSLPPLAAPSPPPADRLREVYAWKQVDFAFPSPEIRQYAISSGSFVPKDNLPLGLEVWNSRMFVTLPRWKSGIPATLATIPRDRRDAGGNLSPTLEPYPNWSWHQPGNCDAMTSVFRIAVDPCGRLWVLDSGVVDTVDTVKQACPPQILVFDLTTDALIWRYRLPEDQVKEGSLFSNIAVDVRDGSCDDAHVYITDVWRFGLVVYKLRENRSWRITHHFFYPDPMAAQYELHGLSFSWTDGLFGLSLSPLDPKTGDRTLFFHPMSSFREFSVPTSVIRNETASDAHPEAFSPLGEPRYATKGQSSASAMDRRGVMFYNLVTRDSVGCWNSNQPGGYIPALQGVVAHSNVTLVFPNDLKIDHESRQSVWVLSNRLPVYLYSDLDPKEYNFRIMTAFVDEAAQGTVCDPNFMYVPSAEEHNIGARLNCPF</sequence>
<proteinExistence type="inferred from homology"/>
<comment type="similarity">
    <text evidence="2">Belongs to the major royal jelly protein family.</text>
</comment>
<gene>
    <name evidence="5" type="ORF">TCMB3V08_LOCUS7783</name>
</gene>
<evidence type="ECO:0000313" key="5">
    <source>
        <dbReference type="EMBL" id="CAD7575185.1"/>
    </source>
</evidence>
<dbReference type="GO" id="GO:0005576">
    <property type="term" value="C:extracellular region"/>
    <property type="evidence" value="ECO:0007669"/>
    <property type="project" value="UniProtKB-SubCell"/>
</dbReference>
<feature type="region of interest" description="Disordered" evidence="4">
    <location>
        <begin position="158"/>
        <end position="187"/>
    </location>
</feature>
<dbReference type="InterPro" id="IPR017996">
    <property type="entry name" value="MRJP/yellow-related"/>
</dbReference>
<organism evidence="5">
    <name type="scientific">Timema californicum</name>
    <name type="common">California timema</name>
    <name type="synonym">Walking stick</name>
    <dbReference type="NCBI Taxonomy" id="61474"/>
    <lineage>
        <taxon>Eukaryota</taxon>
        <taxon>Metazoa</taxon>
        <taxon>Ecdysozoa</taxon>
        <taxon>Arthropoda</taxon>
        <taxon>Hexapoda</taxon>
        <taxon>Insecta</taxon>
        <taxon>Pterygota</taxon>
        <taxon>Neoptera</taxon>
        <taxon>Polyneoptera</taxon>
        <taxon>Phasmatodea</taxon>
        <taxon>Timematodea</taxon>
        <taxon>Timematoidea</taxon>
        <taxon>Timematidae</taxon>
        <taxon>Timema</taxon>
    </lineage>
</organism>
<dbReference type="FunFam" id="2.120.10.30:FF:000045">
    <property type="entry name" value="Blast:Protein yellow"/>
    <property type="match status" value="1"/>
</dbReference>
<keyword evidence="3" id="KW-0964">Secreted</keyword>
<evidence type="ECO:0000256" key="4">
    <source>
        <dbReference type="SAM" id="MobiDB-lite"/>
    </source>
</evidence>
<comment type="subcellular location">
    <subcellularLocation>
        <location evidence="1">Secreted</location>
    </subcellularLocation>
</comment>
<dbReference type="EMBL" id="OE182993">
    <property type="protein sequence ID" value="CAD7575185.1"/>
    <property type="molecule type" value="Genomic_DNA"/>
</dbReference>
<dbReference type="SUPFAM" id="SSF101898">
    <property type="entry name" value="NHL repeat"/>
    <property type="match status" value="1"/>
</dbReference>
<dbReference type="InterPro" id="IPR011042">
    <property type="entry name" value="6-blade_b-propeller_TolB-like"/>
</dbReference>